<name>Q5BTP0_RHIML</name>
<sequence length="94" mass="10717">MTKRDFEAAVKRLQISERGIDMARRVLVGGEAQSLVATDYGVTLGAVTHQVSRVWRTYVDALEVPPDHERVSAVLPKDKAEIVRTWERDSRRNR</sequence>
<feature type="domain" description="TrfB transcriptional repressor protein" evidence="3">
    <location>
        <begin position="1"/>
        <end position="84"/>
    </location>
</feature>
<proteinExistence type="predicted"/>
<organism evidence="4">
    <name type="scientific">Rhizobium meliloti</name>
    <name type="common">Ensifer meliloti</name>
    <name type="synonym">Sinorhizobium meliloti</name>
    <dbReference type="NCBI Taxonomy" id="382"/>
    <lineage>
        <taxon>Bacteria</taxon>
        <taxon>Pseudomonadati</taxon>
        <taxon>Pseudomonadota</taxon>
        <taxon>Alphaproteobacteria</taxon>
        <taxon>Hyphomicrobiales</taxon>
        <taxon>Rhizobiaceae</taxon>
        <taxon>Sinorhizobium/Ensifer group</taxon>
        <taxon>Sinorhizobium</taxon>
    </lineage>
</organism>
<evidence type="ECO:0000259" key="3">
    <source>
        <dbReference type="Pfam" id="PF16509"/>
    </source>
</evidence>
<keyword evidence="2" id="KW-0804">Transcription</keyword>
<geneLocation type="plasmid" evidence="4">
    <name>pMBA19a</name>
</geneLocation>
<accession>Q5BTP0</accession>
<keyword evidence="4" id="KW-0614">Plasmid</keyword>
<dbReference type="Pfam" id="PF16509">
    <property type="entry name" value="KORA"/>
    <property type="match status" value="1"/>
</dbReference>
<protein>
    <submittedName>
        <fullName evidence="4">KorA-like protein</fullName>
    </submittedName>
</protein>
<evidence type="ECO:0000256" key="2">
    <source>
        <dbReference type="ARBA" id="ARBA00023163"/>
    </source>
</evidence>
<reference evidence="4" key="1">
    <citation type="journal article" date="2006" name="Plasmid">
        <title>Replication regions of Sinorhizobium meliloti plasmids.</title>
        <authorList>
            <person name="Watson R.J."/>
            <person name="Heys R."/>
        </authorList>
    </citation>
    <scope>NUCLEOTIDE SEQUENCE</scope>
    <source>
        <strain evidence="4">MBA19</strain>
        <plasmid evidence="4">pMBA19a</plasmid>
    </source>
</reference>
<evidence type="ECO:0000313" key="4">
    <source>
        <dbReference type="EMBL" id="AAX19279.1"/>
    </source>
</evidence>
<keyword evidence="1" id="KW-0805">Transcription regulation</keyword>
<dbReference type="AlphaFoldDB" id="Q5BTP0"/>
<dbReference type="InterPro" id="IPR053721">
    <property type="entry name" value="Fimbrial_Adhesin_Reg"/>
</dbReference>
<dbReference type="Gene3D" id="1.10.10.2690">
    <property type="match status" value="1"/>
</dbReference>
<dbReference type="InterPro" id="IPR032428">
    <property type="entry name" value="TrfB"/>
</dbReference>
<dbReference type="EMBL" id="AY914874">
    <property type="protein sequence ID" value="AAX19279.1"/>
    <property type="molecule type" value="Genomic_DNA"/>
</dbReference>
<evidence type="ECO:0000256" key="1">
    <source>
        <dbReference type="ARBA" id="ARBA00023015"/>
    </source>
</evidence>